<dbReference type="InParanoid" id="A0A1S3EN53"/>
<dbReference type="GeneID" id="105980573"/>
<dbReference type="KEGG" id="dord:105980573"/>
<accession>A0A1S3EN53</accession>
<evidence type="ECO:0000313" key="1">
    <source>
        <dbReference type="Proteomes" id="UP000081671"/>
    </source>
</evidence>
<name>A0A1S3EN53_DIPOR</name>
<proteinExistence type="predicted"/>
<evidence type="ECO:0000313" key="2">
    <source>
        <dbReference type="RefSeq" id="XP_012864912.1"/>
    </source>
</evidence>
<reference evidence="2" key="1">
    <citation type="submission" date="2025-08" db="UniProtKB">
        <authorList>
            <consortium name="RefSeq"/>
        </authorList>
    </citation>
    <scope>IDENTIFICATION</scope>
    <source>
        <tissue evidence="2">Kidney</tissue>
    </source>
</reference>
<gene>
    <name evidence="2" type="primary">Pate4</name>
</gene>
<keyword evidence="1" id="KW-1185">Reference proteome</keyword>
<organism evidence="1 2">
    <name type="scientific">Dipodomys ordii</name>
    <name type="common">Ord's kangaroo rat</name>
    <dbReference type="NCBI Taxonomy" id="10020"/>
    <lineage>
        <taxon>Eukaryota</taxon>
        <taxon>Metazoa</taxon>
        <taxon>Chordata</taxon>
        <taxon>Craniata</taxon>
        <taxon>Vertebrata</taxon>
        <taxon>Euteleostomi</taxon>
        <taxon>Mammalia</taxon>
        <taxon>Eutheria</taxon>
        <taxon>Euarchontoglires</taxon>
        <taxon>Glires</taxon>
        <taxon>Rodentia</taxon>
        <taxon>Castorimorpha</taxon>
        <taxon>Heteromyidae</taxon>
        <taxon>Dipodomyinae</taxon>
        <taxon>Dipodomys</taxon>
    </lineage>
</organism>
<dbReference type="OrthoDB" id="9628447at2759"/>
<dbReference type="CTD" id="399968"/>
<dbReference type="AlphaFoldDB" id="A0A1S3EN53"/>
<dbReference type="Proteomes" id="UP000081671">
    <property type="component" value="Unplaced"/>
</dbReference>
<sequence>MDGPETKRLEVTKSFQHCVFDLIKRRNAPTCRYAHNATCLSGEGTCLTPKHGSCSTISHYKGKHLYSQQMCKHNCYEDQYTYRNEMNVTLCCNRNLCNIY</sequence>
<protein>
    <submittedName>
        <fullName evidence="2">Prostate and testis expressed protein 4</fullName>
    </submittedName>
</protein>
<dbReference type="FunCoup" id="A0A1S3EN53">
    <property type="interactions" value="320"/>
</dbReference>
<dbReference type="RefSeq" id="XP_012864912.1">
    <property type="nucleotide sequence ID" value="XM_013009458.1"/>
</dbReference>